<organism evidence="3">
    <name type="scientific">Ajellomyces dermatitidis (strain ATCC 18188 / CBS 674.68)</name>
    <name type="common">Blastomyces dermatitidis</name>
    <dbReference type="NCBI Taxonomy" id="653446"/>
    <lineage>
        <taxon>Eukaryota</taxon>
        <taxon>Fungi</taxon>
        <taxon>Dikarya</taxon>
        <taxon>Ascomycota</taxon>
        <taxon>Pezizomycotina</taxon>
        <taxon>Eurotiomycetes</taxon>
        <taxon>Eurotiomycetidae</taxon>
        <taxon>Onygenales</taxon>
        <taxon>Ajellomycetaceae</taxon>
        <taxon>Blastomyces</taxon>
    </lineage>
</organism>
<feature type="domain" description="D-isomer specific 2-hydroxyacid dehydrogenase NAD-binding" evidence="2">
    <location>
        <begin position="448"/>
        <end position="551"/>
    </location>
</feature>
<dbReference type="CDD" id="cd03062">
    <property type="entry name" value="TRX_Fd_Sucrase"/>
    <property type="match status" value="1"/>
</dbReference>
<dbReference type="PANTHER" id="PTHR31902:SF14">
    <property type="entry name" value="ACTIN PATCHES DISTAL PROTEIN 1"/>
    <property type="match status" value="1"/>
</dbReference>
<dbReference type="EMBL" id="GG749436">
    <property type="protein sequence ID" value="KMW67861.1"/>
    <property type="molecule type" value="Genomic_DNA"/>
</dbReference>
<feature type="compositionally biased region" description="Low complexity" evidence="1">
    <location>
        <begin position="175"/>
        <end position="186"/>
    </location>
</feature>
<dbReference type="AlphaFoldDB" id="A0A0J9EP93"/>
<dbReference type="SUPFAM" id="SSF52833">
    <property type="entry name" value="Thioredoxin-like"/>
    <property type="match status" value="1"/>
</dbReference>
<dbReference type="Proteomes" id="UP000007802">
    <property type="component" value="Unassembled WGS sequence"/>
</dbReference>
<dbReference type="PANTHER" id="PTHR31902">
    <property type="entry name" value="ACTIN PATCHES DISTAL PROTEIN 1"/>
    <property type="match status" value="1"/>
</dbReference>
<dbReference type="Pfam" id="PF06999">
    <property type="entry name" value="Suc_Fer-like"/>
    <property type="match status" value="1"/>
</dbReference>
<dbReference type="InterPro" id="IPR036249">
    <property type="entry name" value="Thioredoxin-like_sf"/>
</dbReference>
<evidence type="ECO:0000313" key="3">
    <source>
        <dbReference type="EMBL" id="KMW67861.1"/>
    </source>
</evidence>
<dbReference type="InterPro" id="IPR009737">
    <property type="entry name" value="Aim32/Apd1-like"/>
</dbReference>
<dbReference type="SUPFAM" id="SSF51735">
    <property type="entry name" value="NAD(P)-binding Rossmann-fold domains"/>
    <property type="match status" value="1"/>
</dbReference>
<name>A0A0J9EP93_AJEDA</name>
<feature type="region of interest" description="Disordered" evidence="1">
    <location>
        <begin position="175"/>
        <end position="216"/>
    </location>
</feature>
<proteinExistence type="predicted"/>
<dbReference type="Gene3D" id="3.40.50.720">
    <property type="entry name" value="NAD(P)-binding Rossmann-like Domain"/>
    <property type="match status" value="2"/>
</dbReference>
<dbReference type="OrthoDB" id="10253744at2759"/>
<protein>
    <recommendedName>
        <fullName evidence="2">D-isomer specific 2-hydroxyacid dehydrogenase NAD-binding domain-containing protein</fullName>
    </recommendedName>
</protein>
<dbReference type="Gene3D" id="3.40.30.10">
    <property type="entry name" value="Glutaredoxin"/>
    <property type="match status" value="1"/>
</dbReference>
<gene>
    <name evidence="3" type="ORF">BDDG_12385</name>
</gene>
<evidence type="ECO:0000259" key="2">
    <source>
        <dbReference type="Pfam" id="PF02826"/>
    </source>
</evidence>
<sequence length="553" mass="59493">MQALLRRGAAILTPGTSSPAADSETTCTTASEHTLFTKVNPAVDGEDCDRDCASCTIRYPAKFDIDTQDKLYGHVKGWATHLLIATGKTDWVRDVTDEEGSVMEAIEKGGLEPSNGPMKLSASNMPVPDEYHHHEVGKQPTTALILPAFTFVDHVTPALASDLITYFVSHSLTTTSPLNNTSVPTTKTRTPDPESDNSTPATPLSSQTETVPNSSVGYTALTPLRSRPCGHSAVILLCSQRTRDARCGQSAPLLRREFERHLRPLGLYRDLNDERPGGVGIYFISHVGGHKYSANVIVYRRRNIDSADAAAEAGRAARGEEGATQGIWLARVRPEDCEGIVKFTVLKGKVIKPESQLRGGFDREKGLPAKTISHNLHNARTDSVLCRGHLPLPNLKYLLITGHCNRAIDQQACAEWGILVTGTTGLGAHSQKLDSLPHTGSTTEHTWALILGMARNIARDDAVVKSGGWQGSFAAGLERKTLGSLGSLGTATEKIGALAFGMRVVAWSSNLTQDMADEKAAALGLPAGAFEVVSSKLELFREADVLSVHYMLS</sequence>
<feature type="compositionally biased region" description="Polar residues" evidence="1">
    <location>
        <begin position="196"/>
        <end position="216"/>
    </location>
</feature>
<dbReference type="InterPro" id="IPR006140">
    <property type="entry name" value="D-isomer_DH_NAD-bd"/>
</dbReference>
<dbReference type="GO" id="GO:0051287">
    <property type="term" value="F:NAD binding"/>
    <property type="evidence" value="ECO:0007669"/>
    <property type="project" value="InterPro"/>
</dbReference>
<dbReference type="Pfam" id="PF02826">
    <property type="entry name" value="2-Hacid_dh_C"/>
    <property type="match status" value="1"/>
</dbReference>
<reference evidence="3" key="1">
    <citation type="submission" date="2010-03" db="EMBL/GenBank/DDBJ databases">
        <title>Annotation of Blastomyces dermatitidis strain ATCC 18188.</title>
        <authorList>
            <consortium name="The Broad Institute Genome Sequencing Platform"/>
            <consortium name="Broad Institute Genome Sequencing Center for Infectious Disease."/>
            <person name="Cuomo C."/>
            <person name="Klein B."/>
            <person name="Sullivan T."/>
            <person name="Heitman J."/>
            <person name="Young S."/>
            <person name="Zeng Q."/>
            <person name="Gargeya S."/>
            <person name="Alvarado L."/>
            <person name="Berlin A.M."/>
            <person name="Chapman S.B."/>
            <person name="Chen Z."/>
            <person name="Freedman E."/>
            <person name="Gellesch M."/>
            <person name="Goldberg J."/>
            <person name="Griggs A."/>
            <person name="Gujja S."/>
            <person name="Heilman E."/>
            <person name="Heiman D."/>
            <person name="Howarth C."/>
            <person name="Mehta T."/>
            <person name="Neiman D."/>
            <person name="Pearson M."/>
            <person name="Roberts A."/>
            <person name="Saif S."/>
            <person name="Shea T."/>
            <person name="Shenoy N."/>
            <person name="Sisk P."/>
            <person name="Stolte C."/>
            <person name="Sykes S."/>
            <person name="White J."/>
            <person name="Yandava C."/>
            <person name="Haas B."/>
            <person name="Nusbaum C."/>
            <person name="Birren B."/>
        </authorList>
    </citation>
    <scope>NUCLEOTIDE SEQUENCE</scope>
    <source>
        <strain evidence="3">ATCC 18188</strain>
    </source>
</reference>
<accession>A0A0J9EP93</accession>
<evidence type="ECO:0000256" key="1">
    <source>
        <dbReference type="SAM" id="MobiDB-lite"/>
    </source>
</evidence>
<dbReference type="InterPro" id="IPR036291">
    <property type="entry name" value="NAD(P)-bd_dom_sf"/>
</dbReference>